<dbReference type="GO" id="GO:0003724">
    <property type="term" value="F:RNA helicase activity"/>
    <property type="evidence" value="ECO:0007669"/>
    <property type="project" value="InterPro"/>
</dbReference>
<evidence type="ECO:0000256" key="1">
    <source>
        <dbReference type="ARBA" id="ARBA00004496"/>
    </source>
</evidence>
<evidence type="ECO:0000313" key="14">
    <source>
        <dbReference type="EMBL" id="KJE92717.1"/>
    </source>
</evidence>
<feature type="region of interest" description="Disordered" evidence="12">
    <location>
        <begin position="44"/>
        <end position="73"/>
    </location>
</feature>
<proteinExistence type="inferred from homology"/>
<comment type="similarity">
    <text evidence="2">Belongs to the DNA2/NAM7 helicase family.</text>
</comment>
<dbReference type="FunFam" id="3.40.50.300:FF:000097">
    <property type="entry name" value="Regulator of nonsense transcripts 1"/>
    <property type="match status" value="1"/>
</dbReference>
<feature type="region of interest" description="C4" evidence="11">
    <location>
        <begin position="214"/>
        <end position="244"/>
    </location>
</feature>
<dbReference type="GO" id="GO:0003723">
    <property type="term" value="F:RNA binding"/>
    <property type="evidence" value="ECO:0007669"/>
    <property type="project" value="InterPro"/>
</dbReference>
<dbReference type="Pfam" id="PF18141">
    <property type="entry name" value="UPF1_1B_dom"/>
    <property type="match status" value="1"/>
</dbReference>
<evidence type="ECO:0000256" key="9">
    <source>
        <dbReference type="ARBA" id="ARBA00022833"/>
    </source>
</evidence>
<dbReference type="GO" id="GO:0005737">
    <property type="term" value="C:cytoplasm"/>
    <property type="evidence" value="ECO:0007669"/>
    <property type="project" value="UniProtKB-SubCell"/>
</dbReference>
<feature type="compositionally biased region" description="Polar residues" evidence="12">
    <location>
        <begin position="1109"/>
        <end position="1120"/>
    </location>
</feature>
<dbReference type="InterPro" id="IPR045055">
    <property type="entry name" value="DNA2/NAM7-like"/>
</dbReference>
<evidence type="ECO:0000256" key="10">
    <source>
        <dbReference type="ARBA" id="ARBA00022840"/>
    </source>
</evidence>
<dbReference type="AlphaFoldDB" id="A0A0D2VQ61"/>
<keyword evidence="15" id="KW-1185">Reference proteome</keyword>
<keyword evidence="4 11" id="KW-0479">Metal-binding</keyword>
<dbReference type="PANTHER" id="PTHR10887">
    <property type="entry name" value="DNA2/NAM7 HELICASE FAMILY"/>
    <property type="match status" value="1"/>
</dbReference>
<protein>
    <recommendedName>
        <fullName evidence="13">Upf1 domain-containing protein</fullName>
    </recommendedName>
</protein>
<feature type="compositionally biased region" description="Low complexity" evidence="12">
    <location>
        <begin position="1073"/>
        <end position="1083"/>
    </location>
</feature>
<feature type="region of interest" description="Disordered" evidence="12">
    <location>
        <begin position="966"/>
        <end position="1010"/>
    </location>
</feature>
<evidence type="ECO:0000313" key="15">
    <source>
        <dbReference type="Proteomes" id="UP000008743"/>
    </source>
</evidence>
<dbReference type="GO" id="GO:0000184">
    <property type="term" value="P:nuclear-transcribed mRNA catabolic process, nonsense-mediated decay"/>
    <property type="evidence" value="ECO:0007669"/>
    <property type="project" value="InterPro"/>
</dbReference>
<dbReference type="InterPro" id="IPR018999">
    <property type="entry name" value="UPF1_CH/ZBD"/>
</dbReference>
<dbReference type="RefSeq" id="XP_011270350.1">
    <property type="nucleotide sequence ID" value="XM_011272048.1"/>
</dbReference>
<feature type="region of interest" description="CC/SHH/C" evidence="11">
    <location>
        <begin position="168"/>
        <end position="196"/>
    </location>
</feature>
<dbReference type="InterPro" id="IPR041677">
    <property type="entry name" value="DNA2/NAM7_AAA_11"/>
</dbReference>
<keyword evidence="7" id="KW-0378">Hydrolase</keyword>
<keyword evidence="8" id="KW-0347">Helicase</keyword>
<sequence>MALNFRDVGYVAEDDDYGMGSSFSPSTAANATSAMASNLHQHSLTDPLGAWPDVRPSGGSGSSSSSMRPDYMGASAGYAPTRTHYESPADGFDADDFGGADASGEAALRARVEQLSLADGNGEGKDGQPLGAPLTLQAIDAHDELMHDLPEHACKYCGIHSPASVVCCLKCRKWFCNASHGTAASHIVHHLVRAKHKDVGLHKDSPIGDEKLECYNCGCRNVFVLGFIPAKADSVVMLLCRQPCAGAVLSKDTNWDLSTWEPLIKERVFLPWLVSVPTEAEKQRSRHLNSSEVQKLEELWKTNPSATLEDLSQPGLDEEPEKVKLRYEDAYSYQNIFGPLVKLEADYDKQTKESQTFDDIVVEWGVGLNKKITAHFVLPRQDGDYRTVHGDELRLRYAGELGRPWAGEGHVLVLPGSTTEGITLELWSSNGVPTHLTHNFHVDFVWKSTTFDRMQAALKTFAVDEKCVSSYIFHKLLGKEVELKDEHRVSVPENLNAPNLPKLNESQMSAITRVLREPFSLIQGPPGTGKTVTSATLVYHLSKFGQVLVCAPSNIAVDQLTERIHRTGLKVVRLAAKSREAIESSVSFLALHSQIRNSAAHPELAKLMQLREEQNGLDDVDERRFRQLKFAAERDFLKNADVICTTCVGAGDPRLARMRFRAVLVDEATQATEPEAIIPIVMGAKQVVLVGDHCQLGPVVMCKKAAKANFTQSLFERLVMGQNRPIRLEIQYRMHPCLSAFPSDTFYEGSLQNGVLAADRTPKTPAFTWPDPNNPMFFWSNLGQEELSASGTSYLNRAEASSVEKLVTQLLKSGTKPDQIGVITPYEGQRAFILQTMTANGVLRSQLYQQIEVASVDAFQGREKDYIILSCVRSAGIGFLNDPRRLNVALTRARYGLVVIGNAHRLARDPLWNEVITYFRNHKLFMEGSLTALRDCGMRIPNPEGVRFSASRLRRAVDEQINLHGTHPFAQQQGPAPPAPRNSSRRNGGHNSGFSAQRSTASSGGLSSTQLHSMHFQDPMQAVPNWHLGLAPSSTMPVPSMMFSQGSSQFSQPSYYSQAGYSQSSYSGDSAYAASVSSQVSASPRVKGKGTASSVYSAAASQMSSLSQDTIGFSQTDDGY</sequence>
<dbReference type="CDD" id="cd18808">
    <property type="entry name" value="SF1_C_Upf1"/>
    <property type="match status" value="1"/>
</dbReference>
<evidence type="ECO:0000256" key="4">
    <source>
        <dbReference type="ARBA" id="ARBA00022723"/>
    </source>
</evidence>
<reference evidence="15" key="1">
    <citation type="submission" date="2011-02" db="EMBL/GenBank/DDBJ databases">
        <title>The Genome Sequence of Capsaspora owczarzaki ATCC 30864.</title>
        <authorList>
            <person name="Russ C."/>
            <person name="Cuomo C."/>
            <person name="Burger G."/>
            <person name="Gray M.W."/>
            <person name="Holland P.W.H."/>
            <person name="King N."/>
            <person name="Lang F.B.F."/>
            <person name="Roger A.J."/>
            <person name="Ruiz-Trillo I."/>
            <person name="Young S.K."/>
            <person name="Zeng Q."/>
            <person name="Gargeya S."/>
            <person name="Alvarado L."/>
            <person name="Berlin A."/>
            <person name="Chapman S.B."/>
            <person name="Chen Z."/>
            <person name="Freedman E."/>
            <person name="Gellesch M."/>
            <person name="Goldberg J."/>
            <person name="Griggs A."/>
            <person name="Gujja S."/>
            <person name="Heilman E."/>
            <person name="Heiman D."/>
            <person name="Howarth C."/>
            <person name="Mehta T."/>
            <person name="Neiman D."/>
            <person name="Pearson M."/>
            <person name="Roberts A."/>
            <person name="Saif S."/>
            <person name="Shea T."/>
            <person name="Shenoy N."/>
            <person name="Sisk P."/>
            <person name="Stolte C."/>
            <person name="Sykes S."/>
            <person name="White J."/>
            <person name="Yandava C."/>
            <person name="Haas B."/>
            <person name="Nusbaum C."/>
            <person name="Birren B."/>
        </authorList>
    </citation>
    <scope>NUCLEOTIDE SEQUENCE</scope>
    <source>
        <strain evidence="15">ATCC 30864</strain>
    </source>
</reference>
<dbReference type="SUPFAM" id="SSF52540">
    <property type="entry name" value="P-loop containing nucleoside triphosphate hydrolases"/>
    <property type="match status" value="1"/>
</dbReference>
<evidence type="ECO:0000256" key="12">
    <source>
        <dbReference type="SAM" id="MobiDB-lite"/>
    </source>
</evidence>
<dbReference type="OrthoDB" id="6513042at2759"/>
<keyword evidence="6 11" id="KW-0863">Zinc-finger</keyword>
<dbReference type="STRING" id="595528.A0A0D2VQ61"/>
<keyword evidence="5" id="KW-0547">Nucleotide-binding</keyword>
<dbReference type="CDD" id="cd21407">
    <property type="entry name" value="1B_UPF1-like"/>
    <property type="match status" value="1"/>
</dbReference>
<evidence type="ECO:0000256" key="6">
    <source>
        <dbReference type="ARBA" id="ARBA00022771"/>
    </source>
</evidence>
<organism evidence="14 15">
    <name type="scientific">Capsaspora owczarzaki (strain ATCC 30864)</name>
    <dbReference type="NCBI Taxonomy" id="595528"/>
    <lineage>
        <taxon>Eukaryota</taxon>
        <taxon>Filasterea</taxon>
        <taxon>Capsaspora</taxon>
    </lineage>
</organism>
<evidence type="ECO:0000256" key="11">
    <source>
        <dbReference type="PROSITE-ProRule" id="PRU01341"/>
    </source>
</evidence>
<dbReference type="Gene3D" id="6.10.140.1240">
    <property type="match status" value="1"/>
</dbReference>
<keyword evidence="9 11" id="KW-0862">Zinc</keyword>
<evidence type="ECO:0000256" key="3">
    <source>
        <dbReference type="ARBA" id="ARBA00022490"/>
    </source>
</evidence>
<dbReference type="InterPro" id="IPR027417">
    <property type="entry name" value="P-loop_NTPase"/>
</dbReference>
<feature type="domain" description="Upf1" evidence="13">
    <location>
        <begin position="146"/>
        <end position="303"/>
    </location>
</feature>
<dbReference type="GO" id="GO:0008270">
    <property type="term" value="F:zinc ion binding"/>
    <property type="evidence" value="ECO:0007669"/>
    <property type="project" value="UniProtKB-UniRule"/>
</dbReference>
<evidence type="ECO:0000256" key="2">
    <source>
        <dbReference type="ARBA" id="ARBA00007913"/>
    </source>
</evidence>
<dbReference type="PhylomeDB" id="A0A0D2VQ61"/>
<dbReference type="Pfam" id="PF09416">
    <property type="entry name" value="UPF1_Zn_bind"/>
    <property type="match status" value="1"/>
</dbReference>
<dbReference type="Proteomes" id="UP000008743">
    <property type="component" value="Unassembled WGS sequence"/>
</dbReference>
<dbReference type="Gene3D" id="3.40.50.300">
    <property type="entry name" value="P-loop containing nucleotide triphosphate hydrolases"/>
    <property type="match status" value="2"/>
</dbReference>
<dbReference type="InParanoid" id="A0A0D2VQ61"/>
<gene>
    <name evidence="14" type="ORF">CAOG_008730</name>
</gene>
<dbReference type="PANTHER" id="PTHR10887:SF364">
    <property type="entry name" value="REGULATOR OF NONSENSE TRANSCRIPTS 1"/>
    <property type="match status" value="1"/>
</dbReference>
<feature type="compositionally biased region" description="Polar residues" evidence="12">
    <location>
        <begin position="992"/>
        <end position="1010"/>
    </location>
</feature>
<keyword evidence="10" id="KW-0067">ATP-binding</keyword>
<dbReference type="CDD" id="cd18039">
    <property type="entry name" value="DEXXQc_UPF1"/>
    <property type="match status" value="1"/>
</dbReference>
<accession>A0A0D2VQ61</accession>
<dbReference type="GO" id="GO:0005524">
    <property type="term" value="F:ATP binding"/>
    <property type="evidence" value="ECO:0007669"/>
    <property type="project" value="UniProtKB-KW"/>
</dbReference>
<comment type="subcellular location">
    <subcellularLocation>
        <location evidence="1">Cytoplasm</location>
    </subcellularLocation>
</comment>
<feature type="region of interest" description="Disordered" evidence="12">
    <location>
        <begin position="1073"/>
        <end position="1094"/>
    </location>
</feature>
<evidence type="ECO:0000256" key="5">
    <source>
        <dbReference type="ARBA" id="ARBA00022741"/>
    </source>
</evidence>
<dbReference type="CDD" id="cd21400">
    <property type="entry name" value="ZBD_UPF1-like"/>
    <property type="match status" value="1"/>
</dbReference>
<dbReference type="InterPro" id="IPR047187">
    <property type="entry name" value="SF1_C_Upf1"/>
</dbReference>
<evidence type="ECO:0000259" key="13">
    <source>
        <dbReference type="PROSITE" id="PS51997"/>
    </source>
</evidence>
<keyword evidence="3" id="KW-0963">Cytoplasm</keyword>
<feature type="region of interest" description="Disordered" evidence="12">
    <location>
        <begin position="1101"/>
        <end position="1120"/>
    </location>
</feature>
<dbReference type="GO" id="GO:0016787">
    <property type="term" value="F:hydrolase activity"/>
    <property type="evidence" value="ECO:0007669"/>
    <property type="project" value="UniProtKB-KW"/>
</dbReference>
<dbReference type="PROSITE" id="PS51997">
    <property type="entry name" value="UPF1_CH_RICH"/>
    <property type="match status" value="1"/>
</dbReference>
<dbReference type="eggNOG" id="KOG1802">
    <property type="taxonomic scope" value="Eukaryota"/>
</dbReference>
<evidence type="ECO:0000256" key="7">
    <source>
        <dbReference type="ARBA" id="ARBA00022801"/>
    </source>
</evidence>
<dbReference type="InterPro" id="IPR041679">
    <property type="entry name" value="DNA2/NAM7-like_C"/>
</dbReference>
<dbReference type="InterPro" id="IPR040812">
    <property type="entry name" value="UPF1_1B_dom"/>
</dbReference>
<dbReference type="Gene3D" id="2.40.30.230">
    <property type="match status" value="1"/>
</dbReference>
<dbReference type="Pfam" id="PF13086">
    <property type="entry name" value="AAA_11"/>
    <property type="match status" value="2"/>
</dbReference>
<dbReference type="FunCoup" id="A0A0D2VQ61">
    <property type="interactions" value="851"/>
</dbReference>
<dbReference type="Pfam" id="PF13087">
    <property type="entry name" value="AAA_12"/>
    <property type="match status" value="1"/>
</dbReference>
<feature type="region of interest" description="C3H" evidence="11">
    <location>
        <begin position="154"/>
        <end position="186"/>
    </location>
</feature>
<dbReference type="EMBL" id="KE346364">
    <property type="protein sequence ID" value="KJE92717.1"/>
    <property type="molecule type" value="Genomic_DNA"/>
</dbReference>
<name>A0A0D2VQ61_CAPO3</name>
<evidence type="ECO:0000256" key="8">
    <source>
        <dbReference type="ARBA" id="ARBA00022806"/>
    </source>
</evidence>